<evidence type="ECO:0000256" key="3">
    <source>
        <dbReference type="ARBA" id="ARBA00022989"/>
    </source>
</evidence>
<name>A0ABT0WZ55_9BURK</name>
<dbReference type="InterPro" id="IPR007016">
    <property type="entry name" value="O-antigen_ligase-rel_domated"/>
</dbReference>
<reference evidence="7 8" key="1">
    <citation type="submission" date="2022-06" db="EMBL/GenBank/DDBJ databases">
        <title>Janthinobacterium kumbetensis sp. nov., isolated from spring water in Turkey.</title>
        <authorList>
            <person name="Inan Bektas K."/>
            <person name="Belduz A.A."/>
            <person name="Canakci S."/>
            <person name="Nalcaoglu A."/>
            <person name="Ceylan E."/>
            <person name="Kati H."/>
        </authorList>
    </citation>
    <scope>NUCLEOTIDE SEQUENCE [LARGE SCALE GENOMIC DNA]</scope>
    <source>
        <strain evidence="7 8">GK</strain>
    </source>
</reference>
<evidence type="ECO:0000256" key="2">
    <source>
        <dbReference type="ARBA" id="ARBA00022692"/>
    </source>
</evidence>
<accession>A0ABT0WZ55</accession>
<dbReference type="PANTHER" id="PTHR37422:SF17">
    <property type="entry name" value="O-ANTIGEN LIGASE"/>
    <property type="match status" value="1"/>
</dbReference>
<feature type="transmembrane region" description="Helical" evidence="5">
    <location>
        <begin position="125"/>
        <end position="146"/>
    </location>
</feature>
<protein>
    <submittedName>
        <fullName evidence="7">O-antigen ligase family protein</fullName>
    </submittedName>
</protein>
<feature type="transmembrane region" description="Helical" evidence="5">
    <location>
        <begin position="218"/>
        <end position="239"/>
    </location>
</feature>
<keyword evidence="3 5" id="KW-1133">Transmembrane helix</keyword>
<dbReference type="InterPro" id="IPR051533">
    <property type="entry name" value="WaaL-like"/>
</dbReference>
<dbReference type="GO" id="GO:0016874">
    <property type="term" value="F:ligase activity"/>
    <property type="evidence" value="ECO:0007669"/>
    <property type="project" value="UniProtKB-KW"/>
</dbReference>
<dbReference type="Proteomes" id="UP001202243">
    <property type="component" value="Unassembled WGS sequence"/>
</dbReference>
<keyword evidence="2 5" id="KW-0812">Transmembrane</keyword>
<dbReference type="Pfam" id="PF04932">
    <property type="entry name" value="Wzy_C"/>
    <property type="match status" value="1"/>
</dbReference>
<evidence type="ECO:0000313" key="8">
    <source>
        <dbReference type="Proteomes" id="UP001202243"/>
    </source>
</evidence>
<feature type="transmembrane region" description="Helical" evidence="5">
    <location>
        <begin position="12"/>
        <end position="34"/>
    </location>
</feature>
<comment type="caution">
    <text evidence="7">The sequence shown here is derived from an EMBL/GenBank/DDBJ whole genome shotgun (WGS) entry which is preliminary data.</text>
</comment>
<proteinExistence type="predicted"/>
<comment type="subcellular location">
    <subcellularLocation>
        <location evidence="1">Membrane</location>
        <topology evidence="1">Multi-pass membrane protein</topology>
    </subcellularLocation>
</comment>
<feature type="transmembrane region" description="Helical" evidence="5">
    <location>
        <begin position="88"/>
        <end position="104"/>
    </location>
</feature>
<dbReference type="RefSeq" id="WP_251351715.1">
    <property type="nucleotide sequence ID" value="NZ_JAMQGR010000015.1"/>
</dbReference>
<feature type="transmembrane region" description="Helical" evidence="5">
    <location>
        <begin position="181"/>
        <end position="206"/>
    </location>
</feature>
<keyword evidence="4 5" id="KW-0472">Membrane</keyword>
<sequence>MLIGKIIHTPRQIGAPSQLLFWGLLLSVLALFFSSNYLKLGSLFLTALYIALPVKKVWRYRGEKLELYLLLPCIIGLLFAWKNQLADTVRDILFFLIPYIYFMAGKRFFKQGGNIRQLIFGYSKIYCVIFFLLLGFFWFEMGFIGVLQIRDFVSPGSFLLVYCIVMLYEKRKSWKQVLHNPWFIAVHAVFLAQFSRTYVLILAAFFLLSGRKIIDAKIMWRALALFILAAAVAGAFGLYDLIGETLHKAISELHFNEEWTQEDIGTSYRAYEIFASFREFKNYPVLNEIFGGGFGALVHLDFPVPLGGAEYSEIPWMHNGYLYILVKSGLAGLLCYFIFLLKMFRRAKHCTAPHGRMMILGSIAGLLLSNMVICGIFSNESVFCYIVLGYFSSFLATKKTGSH</sequence>
<evidence type="ECO:0000256" key="5">
    <source>
        <dbReference type="SAM" id="Phobius"/>
    </source>
</evidence>
<gene>
    <name evidence="7" type="ORF">NCG91_25470</name>
</gene>
<feature type="transmembrane region" description="Helical" evidence="5">
    <location>
        <begin position="65"/>
        <end position="82"/>
    </location>
</feature>
<feature type="domain" description="O-antigen ligase-related" evidence="6">
    <location>
        <begin position="188"/>
        <end position="337"/>
    </location>
</feature>
<dbReference type="PANTHER" id="PTHR37422">
    <property type="entry name" value="TEICHURONIC ACID BIOSYNTHESIS PROTEIN TUAE"/>
    <property type="match status" value="1"/>
</dbReference>
<feature type="transmembrane region" description="Helical" evidence="5">
    <location>
        <begin position="362"/>
        <end position="388"/>
    </location>
</feature>
<feature type="transmembrane region" description="Helical" evidence="5">
    <location>
        <begin position="320"/>
        <end position="341"/>
    </location>
</feature>
<keyword evidence="8" id="KW-1185">Reference proteome</keyword>
<evidence type="ECO:0000313" key="7">
    <source>
        <dbReference type="EMBL" id="MCM2568979.1"/>
    </source>
</evidence>
<dbReference type="EMBL" id="JAMQGR010000015">
    <property type="protein sequence ID" value="MCM2568979.1"/>
    <property type="molecule type" value="Genomic_DNA"/>
</dbReference>
<organism evidence="7 8">
    <name type="scientific">Janthinobacterium kumbetense</name>
    <dbReference type="NCBI Taxonomy" id="2950280"/>
    <lineage>
        <taxon>Bacteria</taxon>
        <taxon>Pseudomonadati</taxon>
        <taxon>Pseudomonadota</taxon>
        <taxon>Betaproteobacteria</taxon>
        <taxon>Burkholderiales</taxon>
        <taxon>Oxalobacteraceae</taxon>
        <taxon>Janthinobacterium</taxon>
    </lineage>
</organism>
<evidence type="ECO:0000256" key="4">
    <source>
        <dbReference type="ARBA" id="ARBA00023136"/>
    </source>
</evidence>
<evidence type="ECO:0000259" key="6">
    <source>
        <dbReference type="Pfam" id="PF04932"/>
    </source>
</evidence>
<keyword evidence="7" id="KW-0436">Ligase</keyword>
<evidence type="ECO:0000256" key="1">
    <source>
        <dbReference type="ARBA" id="ARBA00004141"/>
    </source>
</evidence>